<gene>
    <name evidence="7" type="ORF">HHX25_17570</name>
</gene>
<feature type="transmembrane region" description="Helical" evidence="5">
    <location>
        <begin position="320"/>
        <end position="340"/>
    </location>
</feature>
<feature type="transmembrane region" description="Helical" evidence="5">
    <location>
        <begin position="352"/>
        <end position="370"/>
    </location>
</feature>
<comment type="caution">
    <text evidence="7">The sequence shown here is derived from an EMBL/GenBank/DDBJ whole genome shotgun (WGS) entry which is preliminary data.</text>
</comment>
<name>A0ABX1S0E3_9FLAO</name>
<dbReference type="InterPro" id="IPR007016">
    <property type="entry name" value="O-antigen_ligase-rel_domated"/>
</dbReference>
<protein>
    <submittedName>
        <fullName evidence="7">O-antigen ligase family protein</fullName>
    </submittedName>
</protein>
<dbReference type="PANTHER" id="PTHR37422:SF13">
    <property type="entry name" value="LIPOPOLYSACCHARIDE BIOSYNTHESIS PROTEIN PA4999-RELATED"/>
    <property type="match status" value="1"/>
</dbReference>
<feature type="transmembrane region" description="Helical" evidence="5">
    <location>
        <begin position="206"/>
        <end position="222"/>
    </location>
</feature>
<keyword evidence="3 5" id="KW-1133">Transmembrane helix</keyword>
<dbReference type="EMBL" id="JABBHF010000011">
    <property type="protein sequence ID" value="NMH89325.1"/>
    <property type="molecule type" value="Genomic_DNA"/>
</dbReference>
<feature type="transmembrane region" description="Helical" evidence="5">
    <location>
        <begin position="108"/>
        <end position="129"/>
    </location>
</feature>
<evidence type="ECO:0000256" key="2">
    <source>
        <dbReference type="ARBA" id="ARBA00022692"/>
    </source>
</evidence>
<comment type="subcellular location">
    <subcellularLocation>
        <location evidence="1">Membrane</location>
        <topology evidence="1">Multi-pass membrane protein</topology>
    </subcellularLocation>
</comment>
<keyword evidence="7" id="KW-0436">Ligase</keyword>
<accession>A0ABX1S0E3</accession>
<feature type="transmembrane region" description="Helical" evidence="5">
    <location>
        <begin position="376"/>
        <end position="391"/>
    </location>
</feature>
<sequence>MNNIFKYIILLFCVFPLLPNNIKGLPVVLLLIFSIFCLIKNKKVDWYRFIIYSSLYLIYLFSLLYTINIYYGVKVLETRLSLLIIPLAFSFLNISIEKRERESLLKNATSVFYVSTILYCFFIIIFLWLEGAFNAENPLMDFRYHIQHNIPFIGQHPIYASIFISLALIVSVNLLKDYKYSIKSWLIVLGNIFLLGILLILAQKGSVIGLLICLIYYWIYSLKKNKKSILLIIFTVGLVLVFIPTITKRFTELFSVSSYKVLNVDNSSSLRYTIYKNATNKILEKPIFGYGVGDAKDVLVSTYNNHEMIEEKYNSHNQYLSIWMSTGAVGLIIFLFFLYYNFKIARKEKSSLFFLILLYYSVILLTENILERQSGVILFAFLITFLGYINMKKINE</sequence>
<keyword evidence="4 5" id="KW-0472">Membrane</keyword>
<evidence type="ECO:0000313" key="8">
    <source>
        <dbReference type="Proteomes" id="UP000746690"/>
    </source>
</evidence>
<evidence type="ECO:0000256" key="5">
    <source>
        <dbReference type="SAM" id="Phobius"/>
    </source>
</evidence>
<organism evidence="7 8">
    <name type="scientific">Flavivirga algicola</name>
    <dbReference type="NCBI Taxonomy" id="2729136"/>
    <lineage>
        <taxon>Bacteria</taxon>
        <taxon>Pseudomonadati</taxon>
        <taxon>Bacteroidota</taxon>
        <taxon>Flavobacteriia</taxon>
        <taxon>Flavobacteriales</taxon>
        <taxon>Flavobacteriaceae</taxon>
        <taxon>Flavivirga</taxon>
    </lineage>
</organism>
<feature type="transmembrane region" description="Helical" evidence="5">
    <location>
        <begin position="20"/>
        <end position="39"/>
    </location>
</feature>
<reference evidence="7 8" key="1">
    <citation type="submission" date="2020-04" db="EMBL/GenBank/DDBJ databases">
        <title>A Flavivirga sp. nov.</title>
        <authorList>
            <person name="Sun X."/>
        </authorList>
    </citation>
    <scope>NUCLEOTIDE SEQUENCE [LARGE SCALE GENOMIC DNA]</scope>
    <source>
        <strain evidence="7 8">Y03</strain>
    </source>
</reference>
<feature type="transmembrane region" description="Helical" evidence="5">
    <location>
        <begin position="51"/>
        <end position="73"/>
    </location>
</feature>
<evidence type="ECO:0000256" key="3">
    <source>
        <dbReference type="ARBA" id="ARBA00022989"/>
    </source>
</evidence>
<keyword evidence="2 5" id="KW-0812">Transmembrane</keyword>
<feature type="transmembrane region" description="Helical" evidence="5">
    <location>
        <begin position="158"/>
        <end position="175"/>
    </location>
</feature>
<feature type="domain" description="O-antigen ligase-related" evidence="6">
    <location>
        <begin position="192"/>
        <end position="335"/>
    </location>
</feature>
<dbReference type="PANTHER" id="PTHR37422">
    <property type="entry name" value="TEICHURONIC ACID BIOSYNTHESIS PROTEIN TUAE"/>
    <property type="match status" value="1"/>
</dbReference>
<evidence type="ECO:0000256" key="4">
    <source>
        <dbReference type="ARBA" id="ARBA00023136"/>
    </source>
</evidence>
<evidence type="ECO:0000259" key="6">
    <source>
        <dbReference type="Pfam" id="PF04932"/>
    </source>
</evidence>
<feature type="transmembrane region" description="Helical" evidence="5">
    <location>
        <begin position="229"/>
        <end position="247"/>
    </location>
</feature>
<feature type="transmembrane region" description="Helical" evidence="5">
    <location>
        <begin position="79"/>
        <end position="96"/>
    </location>
</feature>
<evidence type="ECO:0000313" key="7">
    <source>
        <dbReference type="EMBL" id="NMH89325.1"/>
    </source>
</evidence>
<keyword evidence="8" id="KW-1185">Reference proteome</keyword>
<dbReference type="RefSeq" id="WP_169676198.1">
    <property type="nucleotide sequence ID" value="NZ_JABBHF010000011.1"/>
</dbReference>
<evidence type="ECO:0000256" key="1">
    <source>
        <dbReference type="ARBA" id="ARBA00004141"/>
    </source>
</evidence>
<feature type="transmembrane region" description="Helical" evidence="5">
    <location>
        <begin position="182"/>
        <end position="200"/>
    </location>
</feature>
<dbReference type="GO" id="GO:0016874">
    <property type="term" value="F:ligase activity"/>
    <property type="evidence" value="ECO:0007669"/>
    <property type="project" value="UniProtKB-KW"/>
</dbReference>
<dbReference type="Proteomes" id="UP000746690">
    <property type="component" value="Unassembled WGS sequence"/>
</dbReference>
<dbReference type="Pfam" id="PF04932">
    <property type="entry name" value="Wzy_C"/>
    <property type="match status" value="1"/>
</dbReference>
<dbReference type="InterPro" id="IPR051533">
    <property type="entry name" value="WaaL-like"/>
</dbReference>
<proteinExistence type="predicted"/>